<comment type="caution">
    <text evidence="1">The sequence shown here is derived from an EMBL/GenBank/DDBJ whole genome shotgun (WGS) entry which is preliminary data.</text>
</comment>
<dbReference type="EMBL" id="BHZD01000001">
    <property type="protein sequence ID" value="GCD42087.1"/>
    <property type="molecule type" value="Genomic_DNA"/>
</dbReference>
<dbReference type="Proteomes" id="UP000286746">
    <property type="component" value="Unassembled WGS sequence"/>
</dbReference>
<reference evidence="1 2" key="1">
    <citation type="submission" date="2018-11" db="EMBL/GenBank/DDBJ databases">
        <title>Whole genome sequence of Streptomyces paromomycinus NBRC 15454(T).</title>
        <authorList>
            <person name="Komaki H."/>
            <person name="Tamura T."/>
        </authorList>
    </citation>
    <scope>NUCLEOTIDE SEQUENCE [LARGE SCALE GENOMIC DNA]</scope>
    <source>
        <strain evidence="1 2">NBRC 15454</strain>
    </source>
</reference>
<evidence type="ECO:0000313" key="1">
    <source>
        <dbReference type="EMBL" id="GCD42087.1"/>
    </source>
</evidence>
<accession>A0A401VYE5</accession>
<organism evidence="1 2">
    <name type="scientific">Streptomyces paromomycinus</name>
    <name type="common">Streptomyces rimosus subsp. paromomycinus</name>
    <dbReference type="NCBI Taxonomy" id="92743"/>
    <lineage>
        <taxon>Bacteria</taxon>
        <taxon>Bacillati</taxon>
        <taxon>Actinomycetota</taxon>
        <taxon>Actinomycetes</taxon>
        <taxon>Kitasatosporales</taxon>
        <taxon>Streptomycetaceae</taxon>
        <taxon>Streptomyces</taxon>
    </lineage>
</organism>
<proteinExistence type="predicted"/>
<protein>
    <submittedName>
        <fullName evidence="1">Uncharacterized protein</fullName>
    </submittedName>
</protein>
<keyword evidence="2" id="KW-1185">Reference proteome</keyword>
<evidence type="ECO:0000313" key="2">
    <source>
        <dbReference type="Proteomes" id="UP000286746"/>
    </source>
</evidence>
<dbReference type="AlphaFoldDB" id="A0A401VYE5"/>
<gene>
    <name evidence="1" type="ORF">GKJPGBOP_01745</name>
</gene>
<name>A0A401VYE5_STREY</name>
<sequence>MQRDPPQVVAPIIEVRRSARYIGALSGACDVLPP</sequence>